<evidence type="ECO:0000256" key="10">
    <source>
        <dbReference type="SAM" id="MobiDB-lite"/>
    </source>
</evidence>
<feature type="compositionally biased region" description="Basic and acidic residues" evidence="10">
    <location>
        <begin position="412"/>
        <end position="425"/>
    </location>
</feature>
<dbReference type="InterPro" id="IPR036060">
    <property type="entry name" value="Znf_C2H2C_sf"/>
</dbReference>
<feature type="compositionally biased region" description="Low complexity" evidence="10">
    <location>
        <begin position="2047"/>
        <end position="2082"/>
    </location>
</feature>
<feature type="compositionally biased region" description="Polar residues" evidence="10">
    <location>
        <begin position="274"/>
        <end position="286"/>
    </location>
</feature>
<evidence type="ECO:0000313" key="11">
    <source>
        <dbReference type="EMBL" id="GFR94404.1"/>
    </source>
</evidence>
<feature type="compositionally biased region" description="Low complexity" evidence="10">
    <location>
        <begin position="102"/>
        <end position="115"/>
    </location>
</feature>
<feature type="compositionally biased region" description="Low complexity" evidence="10">
    <location>
        <begin position="39"/>
        <end position="49"/>
    </location>
</feature>
<dbReference type="SUPFAM" id="SSF103637">
    <property type="entry name" value="CCHHC domain"/>
    <property type="match status" value="3"/>
</dbReference>
<evidence type="ECO:0000256" key="7">
    <source>
        <dbReference type="ARBA" id="ARBA00023015"/>
    </source>
</evidence>
<evidence type="ECO:0000256" key="6">
    <source>
        <dbReference type="ARBA" id="ARBA00022833"/>
    </source>
</evidence>
<feature type="compositionally biased region" description="Low complexity" evidence="10">
    <location>
        <begin position="1668"/>
        <end position="1682"/>
    </location>
</feature>
<dbReference type="FunFam" id="4.10.320.30:FF:000001">
    <property type="entry name" value="Myelin transcription factor 1-like, a"/>
    <property type="match status" value="3"/>
</dbReference>
<comment type="caution">
    <text evidence="11">The sequence shown here is derived from an EMBL/GenBank/DDBJ whole genome shotgun (WGS) entry which is preliminary data.</text>
</comment>
<evidence type="ECO:0000256" key="4">
    <source>
        <dbReference type="ARBA" id="ARBA00022737"/>
    </source>
</evidence>
<feature type="compositionally biased region" description="Polar residues" evidence="10">
    <location>
        <begin position="2085"/>
        <end position="2096"/>
    </location>
</feature>
<feature type="region of interest" description="Disordered" evidence="10">
    <location>
        <begin position="537"/>
        <end position="651"/>
    </location>
</feature>
<feature type="compositionally biased region" description="Polar residues" evidence="10">
    <location>
        <begin position="1964"/>
        <end position="1976"/>
    </location>
</feature>
<proteinExistence type="inferred from homology"/>
<dbReference type="InterPro" id="IPR002515">
    <property type="entry name" value="Znf_C2H2C"/>
</dbReference>
<evidence type="ECO:0000256" key="9">
    <source>
        <dbReference type="ARBA" id="ARBA00023242"/>
    </source>
</evidence>
<reference evidence="11 12" key="1">
    <citation type="journal article" date="2021" name="Elife">
        <title>Chloroplast acquisition without the gene transfer in kleptoplastic sea slugs, Plakobranchus ocellatus.</title>
        <authorList>
            <person name="Maeda T."/>
            <person name="Takahashi S."/>
            <person name="Yoshida T."/>
            <person name="Shimamura S."/>
            <person name="Takaki Y."/>
            <person name="Nagai Y."/>
            <person name="Toyoda A."/>
            <person name="Suzuki Y."/>
            <person name="Arimoto A."/>
            <person name="Ishii H."/>
            <person name="Satoh N."/>
            <person name="Nishiyama T."/>
            <person name="Hasebe M."/>
            <person name="Maruyama T."/>
            <person name="Minagawa J."/>
            <person name="Obokata J."/>
            <person name="Shigenobu S."/>
        </authorList>
    </citation>
    <scope>NUCLEOTIDE SEQUENCE [LARGE SCALE GENOMIC DNA]</scope>
</reference>
<name>A0AAV4HA64_9GAST</name>
<evidence type="ECO:0000256" key="8">
    <source>
        <dbReference type="ARBA" id="ARBA00023163"/>
    </source>
</evidence>
<sequence length="2208" mass="238801">MECLGMWHVHMNTVFALVCRGGEEWENQTSVTCNNQHLSSCTSPSPTSPREARDISAKGAAAEIKLQHNVSPGRNTASSKKSSESDRASARLSKTPATSNIGQSLSGRSLRLSRLQVEDTAKTPDTQTESGNKKSVLQESPGSAKGGKIAQSKNTASITKSCKTLVQNTKDSPGSRNRKPTQDTGTKLDMKQTIHSSSPATRSSRSSGVGKKDIDSDDTNSSKIAGTVIKEPAPGDLQQIVISPAVTTRSRRGKRSEPSEELTSKLHVKDPQNKTDISGSSQTKAVSESAGPTKMTPGETRKVSTKRDSSVDKKESSVSKEVVVQALSENSIPGRTRRSAAKESGLAKQDLQSGSIVSVESKTATKEMDENLKQATKRDLEQPETSSVAKRKRLNEQRETIAPDVNKSSKLSSKESVRAGKRRAEQTLQGQKEAETKSRKQSEPAHKKEKLSENDINDASTDKERKNKSHADCDIKQEDSCDVISDNSHHADECQVSKVQTVTSRKAAKNNTYDPEVTLAVRLLKVEHVLDQMAQEIGSTSAESKVEDKSELHSSDPEVLKIKDEPLSFEERVPEDWSQAPDRILNATNSKESVKENASETVHSESKETKEEFGNKEVDGSIESNKIDVSGENKGIDKLPQDTNIANKEDDKISHNADIKRKGTIREMDFSLQTVNVESKETIPEIDSASQNVNVENKEIPTEMDNTSQNACVANKETVKKMDIILQTVSVENKETITEMDDASQNVSVENKETIKEVDNTLHNVSVDNKEINKTSQITNVVNKEENTKFQDLSERNMDINKQLPDADKETDDIESIVFKSDLHSDDVGVEWQEVGYVSQEKDEGNKCEHSKTNKPVNTGEIDHDELKKVEIKIETNFESEKAESSASVLPSEPIDDGLGNCDTLQYDKIERVEIKQEILELFEDAECDEAVPVEDIDIKLEDEIEGFEVVAEWSSLPRKPVSREDMVEDSAAALEPIASSKPGDHSELLMPQITGNSMLEGSTDQGSVISSSCSKPGAAEDKGSSVPQVSEAARVNEINDSAVLKSCPEATESSLVQIEQSKTPCSHSSLQSEQDSTQEAEGASSNPPNTSSTTDTEIKEKKANFAEQIHSERDKSSLEPSNAFASTLEISEADDVVITGVEPASHTPKAVTVPPPVAKLLQKVCSPKMFGEIINSKKISFVPKSERVKERGQPKPGHLKYSVCVDNEVQKEVCIPEDTVQIAHSIGKDNKMNILDPALAAQLPGNIFAPKSQAEHAQIKLHLSSGKTALINLKKHYEVSAEKTPFKGSDEPVTLPLRFHVKDKNLGNAESNANVTDGGPPFLRTTTESIRGLSEELMTQVSVTVHSLPRKRKERTVPGLLVYPKKLKRMGQANGLSLLGMSALSASLADCQSLKGKLGGKANEQNSNFIGSKTTKDTTVDDDPIPEETPGLIVPRPYGRLTTAGKHFFDEIEENCPLSPGSKAFAETLVKQRDFLEDPRHCEALEKIGLVPITLDTVELLNSDTKSQAGTFYSSAPTTSKQTLESEEIERPNRSCPLLAEIPKFVKGKSQMTLLPNLDDLDDLMEVQKPVESRNILSSKSQVVTLQSPVSTSIPKPIIVTSAGFSAPIISTLPYSARSASTKHITNATPSVSITLATSDAVSQQSKTTRQPKMVSLLPTSGIVNVSGSSQTIPSSQSPGIEEASESSQKLQKGHPETSLLAKALTEPQNEQEDSAVSSGTLVIDGNSQTNVSVDSSKQLHEVPATVATKNGTRIVNGELILPQLRTYSPDDMEEDFYPNTDGVIIPKKSRECPCPGCDGTGHITGQYTHHRSLSGCPRRNTLSPDVFEALMKKTDSGAKCPTVGCNGRGHINNNRSTHRSVSGCPLAAMNKLMSIKESKQNMHVVVLPKSDDPTKAMIATCSEKELIRLAAKEITPAGTDRVLRPMILTKQLEPRDSKLAPQVTPRGNLAKELEKYSRPELGQQSSSSDTTLQAGGNEDRTNSSDEVPKSGAGPHVEPTAAVKEAVRNAPERPNILSRRPHVRHKPSMLSRSRPGGSTGNRILDAAAAAAASARSSSPSSVSSSSSSSLLSSSPASALLVEQLSASSNLSQKFPRSNEDNSEVDEDEAEEPKPHSVCSASPVSSRSPSPSSLLLMKTSDGASSPQPFLELLTPRSGSSRPKSEATCPTPGCDGSGHVTGNYTSHRSLSGCPLADRATVQANQVEQK</sequence>
<dbReference type="Proteomes" id="UP000762676">
    <property type="component" value="Unassembled WGS sequence"/>
</dbReference>
<feature type="compositionally biased region" description="Basic and acidic residues" evidence="10">
    <location>
        <begin position="592"/>
        <end position="640"/>
    </location>
</feature>
<dbReference type="GO" id="GO:0008270">
    <property type="term" value="F:zinc ion binding"/>
    <property type="evidence" value="ECO:0007669"/>
    <property type="project" value="UniProtKB-KW"/>
</dbReference>
<evidence type="ECO:0000256" key="5">
    <source>
        <dbReference type="ARBA" id="ARBA00022771"/>
    </source>
</evidence>
<comment type="subcellular location">
    <subcellularLocation>
        <location evidence="1">Nucleus</location>
    </subcellularLocation>
</comment>
<feature type="compositionally biased region" description="Basic and acidic residues" evidence="10">
    <location>
        <begin position="299"/>
        <end position="318"/>
    </location>
</feature>
<organism evidence="11 12">
    <name type="scientific">Elysia marginata</name>
    <dbReference type="NCBI Taxonomy" id="1093978"/>
    <lineage>
        <taxon>Eukaryota</taxon>
        <taxon>Metazoa</taxon>
        <taxon>Spiralia</taxon>
        <taxon>Lophotrochozoa</taxon>
        <taxon>Mollusca</taxon>
        <taxon>Gastropoda</taxon>
        <taxon>Heterobranchia</taxon>
        <taxon>Euthyneura</taxon>
        <taxon>Panpulmonata</taxon>
        <taxon>Sacoglossa</taxon>
        <taxon>Placobranchoidea</taxon>
        <taxon>Plakobranchidae</taxon>
        <taxon>Elysia</taxon>
    </lineage>
</organism>
<keyword evidence="7" id="KW-0805">Transcription regulation</keyword>
<keyword evidence="8" id="KW-0804">Transcription</keyword>
<dbReference type="PANTHER" id="PTHR10816:SF15">
    <property type="entry name" value="MYELIN TRANSCRIPTION FACTOR 1-LIKE PROTEIN"/>
    <property type="match status" value="1"/>
</dbReference>
<dbReference type="Gene3D" id="4.10.320.30">
    <property type="match status" value="3"/>
</dbReference>
<feature type="compositionally biased region" description="Basic and acidic residues" evidence="10">
    <location>
        <begin position="841"/>
        <end position="852"/>
    </location>
</feature>
<feature type="compositionally biased region" description="Low complexity" evidence="10">
    <location>
        <begin position="196"/>
        <end position="207"/>
    </location>
</feature>
<keyword evidence="5" id="KW-0863">Zinc-finger</keyword>
<keyword evidence="3" id="KW-0479">Metal-binding</keyword>
<feature type="compositionally biased region" description="Basic and acidic residues" evidence="10">
    <location>
        <begin position="432"/>
        <end position="453"/>
    </location>
</feature>
<feature type="region of interest" description="Disordered" evidence="10">
    <location>
        <begin position="1406"/>
        <end position="1438"/>
    </location>
</feature>
<dbReference type="EMBL" id="BMAT01001872">
    <property type="protein sequence ID" value="GFR94404.1"/>
    <property type="molecule type" value="Genomic_DNA"/>
</dbReference>
<comment type="similarity">
    <text evidence="2">Belongs to the MYT1 family.</text>
</comment>
<keyword evidence="4" id="KW-0677">Repeat</keyword>
<dbReference type="PANTHER" id="PTHR10816">
    <property type="entry name" value="MYELIN TRANSCRIPTION FACTOR 1-RELATED"/>
    <property type="match status" value="1"/>
</dbReference>
<keyword evidence="6" id="KW-0862">Zinc</keyword>
<dbReference type="PROSITE" id="PS51802">
    <property type="entry name" value="ZF_CCHHC"/>
    <property type="match status" value="3"/>
</dbReference>
<feature type="compositionally biased region" description="Basic and acidic residues" evidence="10">
    <location>
        <begin position="544"/>
        <end position="575"/>
    </location>
</feature>
<feature type="compositionally biased region" description="Basic and acidic residues" evidence="10">
    <location>
        <begin position="363"/>
        <end position="381"/>
    </location>
</feature>
<feature type="compositionally biased region" description="Polar residues" evidence="10">
    <location>
        <begin position="1059"/>
        <end position="1080"/>
    </location>
</feature>
<feature type="compositionally biased region" description="Low complexity" evidence="10">
    <location>
        <begin position="2116"/>
        <end position="2133"/>
    </location>
</feature>
<feature type="compositionally biased region" description="Low complexity" evidence="10">
    <location>
        <begin position="1085"/>
        <end position="1096"/>
    </location>
</feature>
<feature type="region of interest" description="Disordered" evidence="10">
    <location>
        <begin position="1059"/>
        <end position="1097"/>
    </location>
</feature>
<dbReference type="GO" id="GO:0000978">
    <property type="term" value="F:RNA polymerase II cis-regulatory region sequence-specific DNA binding"/>
    <property type="evidence" value="ECO:0007669"/>
    <property type="project" value="TreeGrafter"/>
</dbReference>
<feature type="compositionally biased region" description="Polar residues" evidence="10">
    <location>
        <begin position="350"/>
        <end position="362"/>
    </location>
</feature>
<feature type="region of interest" description="Disordered" evidence="10">
    <location>
        <begin position="1958"/>
        <end position="2191"/>
    </location>
</feature>
<feature type="compositionally biased region" description="Polar residues" evidence="10">
    <location>
        <begin position="123"/>
        <end position="141"/>
    </location>
</feature>
<evidence type="ECO:0000313" key="12">
    <source>
        <dbReference type="Proteomes" id="UP000762676"/>
    </source>
</evidence>
<feature type="region of interest" description="Disordered" evidence="10">
    <location>
        <begin position="961"/>
        <end position="1040"/>
    </location>
</feature>
<feature type="region of interest" description="Disordered" evidence="10">
    <location>
        <begin position="1667"/>
        <end position="1698"/>
    </location>
</feature>
<feature type="compositionally biased region" description="Polar residues" evidence="10">
    <location>
        <begin position="994"/>
        <end position="1015"/>
    </location>
</feature>
<feature type="region of interest" description="Disordered" evidence="10">
    <location>
        <begin position="35"/>
        <end position="476"/>
    </location>
</feature>
<evidence type="ECO:0000256" key="1">
    <source>
        <dbReference type="ARBA" id="ARBA00004123"/>
    </source>
</evidence>
<dbReference type="Pfam" id="PF01530">
    <property type="entry name" value="zf-C2HC"/>
    <property type="match status" value="3"/>
</dbReference>
<feature type="compositionally biased region" description="Basic and acidic residues" evidence="10">
    <location>
        <begin position="1979"/>
        <end position="1990"/>
    </location>
</feature>
<evidence type="ECO:0000256" key="3">
    <source>
        <dbReference type="ARBA" id="ARBA00022723"/>
    </source>
</evidence>
<accession>A0AAV4HA64</accession>
<evidence type="ECO:0000256" key="2">
    <source>
        <dbReference type="ARBA" id="ARBA00010194"/>
    </source>
</evidence>
<dbReference type="GO" id="GO:0007399">
    <property type="term" value="P:nervous system development"/>
    <property type="evidence" value="ECO:0007669"/>
    <property type="project" value="UniProtKB-KW"/>
</dbReference>
<feature type="compositionally biased region" description="Acidic residues" evidence="10">
    <location>
        <begin position="2101"/>
        <end position="2111"/>
    </location>
</feature>
<feature type="compositionally biased region" description="Basic and acidic residues" evidence="10">
    <location>
        <begin position="255"/>
        <end position="273"/>
    </location>
</feature>
<feature type="region of interest" description="Disordered" evidence="10">
    <location>
        <begin position="841"/>
        <end position="860"/>
    </location>
</feature>
<dbReference type="GO" id="GO:0005634">
    <property type="term" value="C:nucleus"/>
    <property type="evidence" value="ECO:0007669"/>
    <property type="project" value="UniProtKB-SubCell"/>
</dbReference>
<feature type="compositionally biased region" description="Polar residues" evidence="10">
    <location>
        <begin position="151"/>
        <end position="175"/>
    </location>
</feature>
<protein>
    <submittedName>
        <fullName evidence="11">Myelin transcription factor 1-like isoform X5</fullName>
    </submittedName>
</protein>
<feature type="compositionally biased region" description="Polar residues" evidence="10">
    <location>
        <begin position="2179"/>
        <end position="2188"/>
    </location>
</feature>
<keyword evidence="9" id="KW-0539">Nucleus</keyword>
<keyword evidence="12" id="KW-1185">Reference proteome</keyword>
<gene>
    <name evidence="11" type="ORF">ElyMa_000918000</name>
</gene>
<feature type="compositionally biased region" description="Basic and acidic residues" evidence="10">
    <location>
        <begin position="460"/>
        <end position="476"/>
    </location>
</feature>
<dbReference type="GO" id="GO:0000981">
    <property type="term" value="F:DNA-binding transcription factor activity, RNA polymerase II-specific"/>
    <property type="evidence" value="ECO:0007669"/>
    <property type="project" value="TreeGrafter"/>
</dbReference>